<reference evidence="2" key="1">
    <citation type="journal article" date="2011" name="PLoS Genet.">
        <title>Genomic analysis of the necrotrophic fungal pathogens Sclerotinia sclerotiorum and Botrytis cinerea.</title>
        <authorList>
            <person name="Amselem J."/>
            <person name="Cuomo C.A."/>
            <person name="van Kan J.A."/>
            <person name="Viaud M."/>
            <person name="Benito E.P."/>
            <person name="Couloux A."/>
            <person name="Coutinho P.M."/>
            <person name="de Vries R.P."/>
            <person name="Dyer P.S."/>
            <person name="Fillinger S."/>
            <person name="Fournier E."/>
            <person name="Gout L."/>
            <person name="Hahn M."/>
            <person name="Kohn L."/>
            <person name="Lapalu N."/>
            <person name="Plummer K.M."/>
            <person name="Pradier J.M."/>
            <person name="Quevillon E."/>
            <person name="Sharon A."/>
            <person name="Simon A."/>
            <person name="ten Have A."/>
            <person name="Tudzynski B."/>
            <person name="Tudzynski P."/>
            <person name="Wincker P."/>
            <person name="Andrew M."/>
            <person name="Anthouard V."/>
            <person name="Beever R.E."/>
            <person name="Beffa R."/>
            <person name="Benoit I."/>
            <person name="Bouzid O."/>
            <person name="Brault B."/>
            <person name="Chen Z."/>
            <person name="Choquer M."/>
            <person name="Collemare J."/>
            <person name="Cotton P."/>
            <person name="Danchin E.G."/>
            <person name="Da Silva C."/>
            <person name="Gautier A."/>
            <person name="Giraud C."/>
            <person name="Giraud T."/>
            <person name="Gonzalez C."/>
            <person name="Grossetete S."/>
            <person name="Guldener U."/>
            <person name="Henrissat B."/>
            <person name="Howlett B.J."/>
            <person name="Kodira C."/>
            <person name="Kretschmer M."/>
            <person name="Lappartient A."/>
            <person name="Leroch M."/>
            <person name="Levis C."/>
            <person name="Mauceli E."/>
            <person name="Neuveglise C."/>
            <person name="Oeser B."/>
            <person name="Pearson M."/>
            <person name="Poulain J."/>
            <person name="Poussereau N."/>
            <person name="Quesneville H."/>
            <person name="Rascle C."/>
            <person name="Schumacher J."/>
            <person name="Segurens B."/>
            <person name="Sexton A."/>
            <person name="Silva E."/>
            <person name="Sirven C."/>
            <person name="Soanes D.M."/>
            <person name="Talbot N.J."/>
            <person name="Templeton M."/>
            <person name="Yandava C."/>
            <person name="Yarden O."/>
            <person name="Zeng Q."/>
            <person name="Rollins J.A."/>
            <person name="Lebrun M.H."/>
            <person name="Dickman M."/>
        </authorList>
    </citation>
    <scope>NUCLEOTIDE SEQUENCE [LARGE SCALE GENOMIC DNA]</scope>
    <source>
        <strain evidence="2">T4</strain>
    </source>
</reference>
<dbReference type="EMBL" id="FQ790337">
    <property type="protein sequence ID" value="CCD51221.1"/>
    <property type="molecule type" value="Genomic_DNA"/>
</dbReference>
<dbReference type="AlphaFoldDB" id="G2YHN4"/>
<evidence type="ECO:0000313" key="2">
    <source>
        <dbReference type="Proteomes" id="UP000008177"/>
    </source>
</evidence>
<proteinExistence type="predicted"/>
<name>G2YHN4_BOTF4</name>
<dbReference type="HOGENOM" id="CLU_1959243_0_0_1"/>
<protein>
    <submittedName>
        <fullName evidence="1">Uncharacterized protein</fullName>
    </submittedName>
</protein>
<dbReference type="InParanoid" id="G2YHN4"/>
<accession>G2YHN4</accession>
<dbReference type="Proteomes" id="UP000008177">
    <property type="component" value="Unplaced contigs"/>
</dbReference>
<gene>
    <name evidence="1" type="ORF">BofuT4_P015270.1</name>
</gene>
<evidence type="ECO:0000313" key="1">
    <source>
        <dbReference type="EMBL" id="CCD51221.1"/>
    </source>
</evidence>
<organism evidence="1 2">
    <name type="scientific">Botryotinia fuckeliana (strain T4)</name>
    <name type="common">Noble rot fungus</name>
    <name type="synonym">Botrytis cinerea</name>
    <dbReference type="NCBI Taxonomy" id="999810"/>
    <lineage>
        <taxon>Eukaryota</taxon>
        <taxon>Fungi</taxon>
        <taxon>Dikarya</taxon>
        <taxon>Ascomycota</taxon>
        <taxon>Pezizomycotina</taxon>
        <taxon>Leotiomycetes</taxon>
        <taxon>Helotiales</taxon>
        <taxon>Sclerotiniaceae</taxon>
        <taxon>Botrytis</taxon>
    </lineage>
</organism>
<sequence>MNHRSLSRKSNCTPSNQKEDLRQFFESIFGPMLNTGPSVQAPVCPATNGFWNIGQHSAKDLRYPDALEYGMGWCTSYNLDMYALGKETKNTGVDISNGSVCTTATASFPRAIRNNTQYAIDELPKRQR</sequence>